<dbReference type="PANTHER" id="PTHR10098:SF106">
    <property type="entry name" value="TETRATRICOPEPTIDE REPEAT PROTEIN 28-LIKE PROTEIN"/>
    <property type="match status" value="1"/>
</dbReference>
<feature type="domain" description="CHAT" evidence="1">
    <location>
        <begin position="81"/>
        <end position="342"/>
    </location>
</feature>
<dbReference type="Gene3D" id="1.25.40.10">
    <property type="entry name" value="Tetratricopeptide repeat domain"/>
    <property type="match status" value="2"/>
</dbReference>
<dbReference type="Gene3D" id="3.40.50.300">
    <property type="entry name" value="P-loop containing nucleotide triphosphate hydrolases"/>
    <property type="match status" value="1"/>
</dbReference>
<evidence type="ECO:0000259" key="1">
    <source>
        <dbReference type="Pfam" id="PF12770"/>
    </source>
</evidence>
<protein>
    <recommendedName>
        <fullName evidence="5">CHAT domain-containing protein</fullName>
    </recommendedName>
</protein>
<reference evidence="4" key="1">
    <citation type="journal article" date="2019" name="Int. J. Syst. Evol. Microbiol.">
        <title>The Global Catalogue of Microorganisms (GCM) 10K type strain sequencing project: providing services to taxonomists for standard genome sequencing and annotation.</title>
        <authorList>
            <consortium name="The Broad Institute Genomics Platform"/>
            <consortium name="The Broad Institute Genome Sequencing Center for Infectious Disease"/>
            <person name="Wu L."/>
            <person name="Ma J."/>
        </authorList>
    </citation>
    <scope>NUCLEOTIDE SEQUENCE [LARGE SCALE GENOMIC DNA]</scope>
    <source>
        <strain evidence="4">JCM 15933</strain>
    </source>
</reference>
<dbReference type="InterPro" id="IPR011990">
    <property type="entry name" value="TPR-like_helical_dom_sf"/>
</dbReference>
<gene>
    <name evidence="3" type="ORF">GCM10009827_097570</name>
</gene>
<dbReference type="InterPro" id="IPR027417">
    <property type="entry name" value="P-loop_NTPase"/>
</dbReference>
<proteinExistence type="predicted"/>
<dbReference type="SUPFAM" id="SSF48452">
    <property type="entry name" value="TPR-like"/>
    <property type="match status" value="2"/>
</dbReference>
<feature type="domain" description="Orc1-like AAA ATPase" evidence="2">
    <location>
        <begin position="402"/>
        <end position="540"/>
    </location>
</feature>
<dbReference type="Proteomes" id="UP001501470">
    <property type="component" value="Unassembled WGS sequence"/>
</dbReference>
<dbReference type="EMBL" id="BAAAQD010000029">
    <property type="protein sequence ID" value="GAA1560752.1"/>
    <property type="molecule type" value="Genomic_DNA"/>
</dbReference>
<name>A0ABP4NI58_9ACTN</name>
<dbReference type="InterPro" id="IPR024983">
    <property type="entry name" value="CHAT_dom"/>
</dbReference>
<dbReference type="InterPro" id="IPR019734">
    <property type="entry name" value="TPR_rpt"/>
</dbReference>
<organism evidence="3 4">
    <name type="scientific">Dactylosporangium maewongense</name>
    <dbReference type="NCBI Taxonomy" id="634393"/>
    <lineage>
        <taxon>Bacteria</taxon>
        <taxon>Bacillati</taxon>
        <taxon>Actinomycetota</taxon>
        <taxon>Actinomycetes</taxon>
        <taxon>Micromonosporales</taxon>
        <taxon>Micromonosporaceae</taxon>
        <taxon>Dactylosporangium</taxon>
    </lineage>
</organism>
<dbReference type="Pfam" id="PF12770">
    <property type="entry name" value="CHAT"/>
    <property type="match status" value="1"/>
</dbReference>
<dbReference type="SUPFAM" id="SSF52540">
    <property type="entry name" value="P-loop containing nucleoside triphosphate hydrolases"/>
    <property type="match status" value="1"/>
</dbReference>
<evidence type="ECO:0008006" key="5">
    <source>
        <dbReference type="Google" id="ProtNLM"/>
    </source>
</evidence>
<accession>A0ABP4NI58</accession>
<dbReference type="InterPro" id="IPR041664">
    <property type="entry name" value="AAA_16"/>
</dbReference>
<comment type="caution">
    <text evidence="3">The sequence shown here is derived from an EMBL/GenBank/DDBJ whole genome shotgun (WGS) entry which is preliminary data.</text>
</comment>
<evidence type="ECO:0000259" key="2">
    <source>
        <dbReference type="Pfam" id="PF13191"/>
    </source>
</evidence>
<dbReference type="PANTHER" id="PTHR10098">
    <property type="entry name" value="RAPSYN-RELATED"/>
    <property type="match status" value="1"/>
</dbReference>
<dbReference type="SMART" id="SM00028">
    <property type="entry name" value="TPR"/>
    <property type="match status" value="7"/>
</dbReference>
<sequence>MTRPRLEALDITLSVTAAEVRLSGAGVDFRAPHDGVRPGLGHAIHDARRERTRSGGRPSGRDLAAAPAPDLLSLRRAGVLLAESFLPGPLAAALTDLVRRTVRETIALRLAVDAPGFAWLPWEALPDPETRQPLALLPRISVYRSIGGTAQFPSAGLAGPLRIVVAIASPDINGGPLLDYEHELRAVTEAVHKARRSGARVEVVQFATTAAIRAALDVSGGVHVLHISAHGRPGVLLLEDDDGKARPVTADELIQEAVPSGRMPPVISLAACYTDTGGEQDGSSYAAHLAARGASAVIGTQTSVTDRYATLLFARIYAELAAIPDADVVRAVTDARRLVHHDLTTAEDPLTIQVAGLDEWGVVTLLAAGPRIAVVDHTLPHVPAPQVRATTWGGVAARPPGRFVGRRRLQRSLPAALDGDTYAGLVLHGIGGIGKTALAGEVLRRIVDRDPACRVATVSGQVTVDGVLAATATAARRELLRRQTVPGPQTAAVQAADRMDLSWQDRFALLREDVLDDIPIVIVLDNFEDNLTPAGDRWVVTDPALADLLTAWLADAGLSRLLITSRHPVHVTAAVNRRLLEQPVGPLTAAETAKLLWSLPNVDRHAPTTAAAGDVWRLVGGHPRSLEYLDALLGQGQARFDDVTDRLTAAVTARLGPTRTALWLAQDRTLADALADTITLTADDVLLTDHLTRLGQIPGALETLAAVSVHRQSVPTVALAFHTGVPDPAASPAARVAVTTRMSALLGTYELMPADLAAALDPAGPLAPRDRAELEDLVNAHRRPPYTAPDDLADLLVVLRNSSLIHHDQDTGTVFMHRWTATELHRRWQTPRTTHLVGEVTRAHRSAAEYRQWRAETGPQDPVADLLDREEACHHLIAAGDLDAANVLTEHICLRLHRWGAWDREAALIHDTLRRLPPGHPRRPAWTHQLGLLAQHRGDLDGAERSYQEALTAFEQLGDDRGAGTCTHQLGVLAHLRGDLAEAELHYERAMAGNERRGDEVGVAISHGQLGSLAFDRGDLVEAERRYRLALTINERLGNEPGVAAGRHQLGILAQQRGDLVEAERQYLLALGLRERLGDQLGTVSTEHQLGQLAQLRGDHAEATRRCQRALSISERLGDQAGIAVGNHQLGILAHDRGDHAEAERRYRLALDIHERLGNQARLASGHGRLGILARQRGDNAEAERRYELSLAIDERLGNQAGIATAVGQLGDLRAEAGDGEAAVRLHLRAFTIRLSIGLPEAVRNLARLRQLRVGLGPAAFAVAARQVLDDAEYANLTAALETPPEPGT</sequence>
<evidence type="ECO:0000313" key="4">
    <source>
        <dbReference type="Proteomes" id="UP001501470"/>
    </source>
</evidence>
<dbReference type="Pfam" id="PF13424">
    <property type="entry name" value="TPR_12"/>
    <property type="match status" value="4"/>
</dbReference>
<keyword evidence="4" id="KW-1185">Reference proteome</keyword>
<dbReference type="Pfam" id="PF13191">
    <property type="entry name" value="AAA_16"/>
    <property type="match status" value="1"/>
</dbReference>
<evidence type="ECO:0000313" key="3">
    <source>
        <dbReference type="EMBL" id="GAA1560752.1"/>
    </source>
</evidence>